<comment type="caution">
    <text evidence="1">The sequence shown here is derived from an EMBL/GenBank/DDBJ whole genome shotgun (WGS) entry which is preliminary data.</text>
</comment>
<evidence type="ECO:0000313" key="1">
    <source>
        <dbReference type="EMBL" id="KAF0766368.1"/>
    </source>
</evidence>
<gene>
    <name evidence="1" type="ORF">FWK35_00011990</name>
</gene>
<keyword evidence="2" id="KW-1185">Reference proteome</keyword>
<protein>
    <submittedName>
        <fullName evidence="1">Uncharacterized protein</fullName>
    </submittedName>
</protein>
<dbReference type="AlphaFoldDB" id="A0A6G0Z6L5"/>
<sequence>MTYVWLFGIMTNTFDTTNRSDFKWPFLAERQRIFDWDRYEFKVDAEHKQILAPQSFCNVETLKSIPYAQRLRFDFDCHPKPILNSQQPPCHYPTEKVIEYNKEKADARSNILRTRPRVFKCPQISLDDVSADRRDMVCTFVYSTSKTMSELTSGVPEGRSIPVDIPSKPFADPGKFKKQPLYKTINPAKNWRRVSIEWDETQRRIFGGRSIN</sequence>
<reference evidence="1 2" key="1">
    <citation type="submission" date="2019-08" db="EMBL/GenBank/DDBJ databases">
        <title>Whole genome of Aphis craccivora.</title>
        <authorList>
            <person name="Voronova N.V."/>
            <person name="Shulinski R.S."/>
            <person name="Bandarenka Y.V."/>
            <person name="Zhorov D.G."/>
            <person name="Warner D."/>
        </authorList>
    </citation>
    <scope>NUCLEOTIDE SEQUENCE [LARGE SCALE GENOMIC DNA]</scope>
    <source>
        <strain evidence="1">180601</strain>
        <tissue evidence="1">Whole Body</tissue>
    </source>
</reference>
<dbReference type="Proteomes" id="UP000478052">
    <property type="component" value="Unassembled WGS sequence"/>
</dbReference>
<dbReference type="OrthoDB" id="6572538at2759"/>
<dbReference type="EMBL" id="VUJU01001207">
    <property type="protein sequence ID" value="KAF0766368.1"/>
    <property type="molecule type" value="Genomic_DNA"/>
</dbReference>
<proteinExistence type="predicted"/>
<accession>A0A6G0Z6L5</accession>
<name>A0A6G0Z6L5_APHCR</name>
<organism evidence="1 2">
    <name type="scientific">Aphis craccivora</name>
    <name type="common">Cowpea aphid</name>
    <dbReference type="NCBI Taxonomy" id="307492"/>
    <lineage>
        <taxon>Eukaryota</taxon>
        <taxon>Metazoa</taxon>
        <taxon>Ecdysozoa</taxon>
        <taxon>Arthropoda</taxon>
        <taxon>Hexapoda</taxon>
        <taxon>Insecta</taxon>
        <taxon>Pterygota</taxon>
        <taxon>Neoptera</taxon>
        <taxon>Paraneoptera</taxon>
        <taxon>Hemiptera</taxon>
        <taxon>Sternorrhyncha</taxon>
        <taxon>Aphidomorpha</taxon>
        <taxon>Aphidoidea</taxon>
        <taxon>Aphididae</taxon>
        <taxon>Aphidini</taxon>
        <taxon>Aphis</taxon>
        <taxon>Aphis</taxon>
    </lineage>
</organism>
<evidence type="ECO:0000313" key="2">
    <source>
        <dbReference type="Proteomes" id="UP000478052"/>
    </source>
</evidence>